<dbReference type="GO" id="GO:0005829">
    <property type="term" value="C:cytosol"/>
    <property type="evidence" value="ECO:0007669"/>
    <property type="project" value="TreeGrafter"/>
</dbReference>
<dbReference type="NCBIfam" id="TIGR01549">
    <property type="entry name" value="HAD-SF-IA-v1"/>
    <property type="match status" value="1"/>
</dbReference>
<organism evidence="1 2">
    <name type="scientific">Methylopila jiangsuensis</name>
    <dbReference type="NCBI Taxonomy" id="586230"/>
    <lineage>
        <taxon>Bacteria</taxon>
        <taxon>Pseudomonadati</taxon>
        <taxon>Pseudomonadota</taxon>
        <taxon>Alphaproteobacteria</taxon>
        <taxon>Hyphomicrobiales</taxon>
        <taxon>Methylopilaceae</taxon>
        <taxon>Methylopila</taxon>
    </lineage>
</organism>
<dbReference type="NCBIfam" id="TIGR01509">
    <property type="entry name" value="HAD-SF-IA-v3"/>
    <property type="match status" value="1"/>
</dbReference>
<dbReference type="SFLD" id="SFLDG01129">
    <property type="entry name" value="C1.5:_HAD__Beta-PGM__Phosphata"/>
    <property type="match status" value="1"/>
</dbReference>
<dbReference type="PANTHER" id="PTHR43434">
    <property type="entry name" value="PHOSPHOGLYCOLATE PHOSPHATASE"/>
    <property type="match status" value="1"/>
</dbReference>
<dbReference type="InterPro" id="IPR006439">
    <property type="entry name" value="HAD-SF_hydro_IA"/>
</dbReference>
<keyword evidence="2" id="KW-1185">Reference proteome</keyword>
<gene>
    <name evidence="1" type="ORF">GCM10008171_11280</name>
</gene>
<dbReference type="AlphaFoldDB" id="A0A9W6JHI9"/>
<dbReference type="SFLD" id="SFLDS00003">
    <property type="entry name" value="Haloacid_Dehalogenase"/>
    <property type="match status" value="1"/>
</dbReference>
<proteinExistence type="predicted"/>
<comment type="caution">
    <text evidence="1">The sequence shown here is derived from an EMBL/GenBank/DDBJ whole genome shotgun (WGS) entry which is preliminary data.</text>
</comment>
<dbReference type="Proteomes" id="UP001143364">
    <property type="component" value="Unassembled WGS sequence"/>
</dbReference>
<evidence type="ECO:0000313" key="1">
    <source>
        <dbReference type="EMBL" id="GLK75874.1"/>
    </source>
</evidence>
<reference evidence="1" key="2">
    <citation type="submission" date="2023-01" db="EMBL/GenBank/DDBJ databases">
        <authorList>
            <person name="Sun Q."/>
            <person name="Evtushenko L."/>
        </authorList>
    </citation>
    <scope>NUCLEOTIDE SEQUENCE</scope>
    <source>
        <strain evidence="1">VKM B-2555</strain>
    </source>
</reference>
<dbReference type="EMBL" id="BSFK01000005">
    <property type="protein sequence ID" value="GLK75874.1"/>
    <property type="molecule type" value="Genomic_DNA"/>
</dbReference>
<dbReference type="PANTHER" id="PTHR43434:SF24">
    <property type="entry name" value="HYDROLASE-RELATED"/>
    <property type="match status" value="1"/>
</dbReference>
<dbReference type="GO" id="GO:0006281">
    <property type="term" value="P:DNA repair"/>
    <property type="evidence" value="ECO:0007669"/>
    <property type="project" value="TreeGrafter"/>
</dbReference>
<dbReference type="RefSeq" id="WP_271203805.1">
    <property type="nucleotide sequence ID" value="NZ_BSFK01000005.1"/>
</dbReference>
<dbReference type="Gene3D" id="1.10.150.240">
    <property type="entry name" value="Putative phosphatase, domain 2"/>
    <property type="match status" value="1"/>
</dbReference>
<dbReference type="SUPFAM" id="SSF56784">
    <property type="entry name" value="HAD-like"/>
    <property type="match status" value="1"/>
</dbReference>
<dbReference type="Pfam" id="PF13419">
    <property type="entry name" value="HAD_2"/>
    <property type="match status" value="1"/>
</dbReference>
<dbReference type="InterPro" id="IPR036412">
    <property type="entry name" value="HAD-like_sf"/>
</dbReference>
<dbReference type="InterPro" id="IPR023214">
    <property type="entry name" value="HAD_sf"/>
</dbReference>
<dbReference type="InterPro" id="IPR041492">
    <property type="entry name" value="HAD_2"/>
</dbReference>
<dbReference type="Gene3D" id="3.40.50.1000">
    <property type="entry name" value="HAD superfamily/HAD-like"/>
    <property type="match status" value="1"/>
</dbReference>
<dbReference type="InterPro" id="IPR050155">
    <property type="entry name" value="HAD-like_hydrolase_sf"/>
</dbReference>
<evidence type="ECO:0000313" key="2">
    <source>
        <dbReference type="Proteomes" id="UP001143364"/>
    </source>
</evidence>
<dbReference type="GO" id="GO:0008967">
    <property type="term" value="F:phosphoglycolate phosphatase activity"/>
    <property type="evidence" value="ECO:0007669"/>
    <property type="project" value="TreeGrafter"/>
</dbReference>
<accession>A0A9W6JHI9</accession>
<dbReference type="InterPro" id="IPR023198">
    <property type="entry name" value="PGP-like_dom2"/>
</dbReference>
<dbReference type="SFLD" id="SFLDG01135">
    <property type="entry name" value="C1.5.6:_HAD__Beta-PGM__Phospha"/>
    <property type="match status" value="1"/>
</dbReference>
<name>A0A9W6JHI9_9HYPH</name>
<sequence length="223" mass="23535">MLVVFDVDGTLLDSQHGIVAAMTEAYESHGLDAPAREHVVSIVGLSVPEAVARLSAGFDDHPLEAIGAAFRASFMRARQAEPHADPLYPGARETLEALAARPGVTLALATGNSRRGVERFLDTFELRGLIAASRTADDAPSKPHPAMIRQLCDELGFSPEATVMIGDTTFDMLMARDAGARAIGVGWGYHPADRLHAAGAEAVLSRFDELVAALGLPEPAEAA</sequence>
<reference evidence="1" key="1">
    <citation type="journal article" date="2014" name="Int. J. Syst. Evol. Microbiol.">
        <title>Complete genome sequence of Corynebacterium casei LMG S-19264T (=DSM 44701T), isolated from a smear-ripened cheese.</title>
        <authorList>
            <consortium name="US DOE Joint Genome Institute (JGI-PGF)"/>
            <person name="Walter F."/>
            <person name="Albersmeier A."/>
            <person name="Kalinowski J."/>
            <person name="Ruckert C."/>
        </authorList>
    </citation>
    <scope>NUCLEOTIDE SEQUENCE</scope>
    <source>
        <strain evidence="1">VKM B-2555</strain>
    </source>
</reference>
<protein>
    <submittedName>
        <fullName evidence="1">Haloacid dehalogenase</fullName>
    </submittedName>
</protein>